<evidence type="ECO:0000313" key="3">
    <source>
        <dbReference type="Proteomes" id="UP000250235"/>
    </source>
</evidence>
<keyword evidence="1" id="KW-1133">Transmembrane helix</keyword>
<dbReference type="EMBL" id="KV001966">
    <property type="protein sequence ID" value="KZV38379.1"/>
    <property type="molecule type" value="Genomic_DNA"/>
</dbReference>
<keyword evidence="1" id="KW-0812">Transmembrane</keyword>
<organism evidence="2 3">
    <name type="scientific">Dorcoceras hygrometricum</name>
    <dbReference type="NCBI Taxonomy" id="472368"/>
    <lineage>
        <taxon>Eukaryota</taxon>
        <taxon>Viridiplantae</taxon>
        <taxon>Streptophyta</taxon>
        <taxon>Embryophyta</taxon>
        <taxon>Tracheophyta</taxon>
        <taxon>Spermatophyta</taxon>
        <taxon>Magnoliopsida</taxon>
        <taxon>eudicotyledons</taxon>
        <taxon>Gunneridae</taxon>
        <taxon>Pentapetalae</taxon>
        <taxon>asterids</taxon>
        <taxon>lamiids</taxon>
        <taxon>Lamiales</taxon>
        <taxon>Gesneriaceae</taxon>
        <taxon>Didymocarpoideae</taxon>
        <taxon>Trichosporeae</taxon>
        <taxon>Loxocarpinae</taxon>
        <taxon>Dorcoceras</taxon>
    </lineage>
</organism>
<keyword evidence="1" id="KW-0472">Membrane</keyword>
<dbReference type="Proteomes" id="UP000250235">
    <property type="component" value="Unassembled WGS sequence"/>
</dbReference>
<protein>
    <submittedName>
        <fullName evidence="2">Uncharacterized protein</fullName>
    </submittedName>
</protein>
<evidence type="ECO:0000313" key="2">
    <source>
        <dbReference type="EMBL" id="KZV38379.1"/>
    </source>
</evidence>
<accession>A0A2Z7BVA5</accession>
<name>A0A2Z7BVA5_9LAMI</name>
<proteinExistence type="predicted"/>
<evidence type="ECO:0000256" key="1">
    <source>
        <dbReference type="SAM" id="Phobius"/>
    </source>
</evidence>
<keyword evidence="3" id="KW-1185">Reference proteome</keyword>
<dbReference type="AlphaFoldDB" id="A0A2Z7BVA5"/>
<reference evidence="2 3" key="1">
    <citation type="journal article" date="2015" name="Proc. Natl. Acad. Sci. U.S.A.">
        <title>The resurrection genome of Boea hygrometrica: A blueprint for survival of dehydration.</title>
        <authorList>
            <person name="Xiao L."/>
            <person name="Yang G."/>
            <person name="Zhang L."/>
            <person name="Yang X."/>
            <person name="Zhao S."/>
            <person name="Ji Z."/>
            <person name="Zhou Q."/>
            <person name="Hu M."/>
            <person name="Wang Y."/>
            <person name="Chen M."/>
            <person name="Xu Y."/>
            <person name="Jin H."/>
            <person name="Xiao X."/>
            <person name="Hu G."/>
            <person name="Bao F."/>
            <person name="Hu Y."/>
            <person name="Wan P."/>
            <person name="Li L."/>
            <person name="Deng X."/>
            <person name="Kuang T."/>
            <person name="Xiang C."/>
            <person name="Zhu J.K."/>
            <person name="Oliver M.J."/>
            <person name="He Y."/>
        </authorList>
    </citation>
    <scope>NUCLEOTIDE SEQUENCE [LARGE SCALE GENOMIC DNA]</scope>
    <source>
        <strain evidence="3">cv. XS01</strain>
    </source>
</reference>
<feature type="transmembrane region" description="Helical" evidence="1">
    <location>
        <begin position="12"/>
        <end position="30"/>
    </location>
</feature>
<gene>
    <name evidence="2" type="ORF">F511_13556</name>
</gene>
<sequence>MTSLLTSSPLIHLLILLTSSLLITACRLLIKLTSSSPIPDSSNRNADVIIPLAL</sequence>